<dbReference type="Proteomes" id="UP001165269">
    <property type="component" value="Unassembled WGS sequence"/>
</dbReference>
<dbReference type="Pfam" id="PF19934">
    <property type="entry name" value="DUF6397"/>
    <property type="match status" value="1"/>
</dbReference>
<dbReference type="EMBL" id="JALDAY010000009">
    <property type="protein sequence ID" value="MCI3275097.1"/>
    <property type="molecule type" value="Genomic_DNA"/>
</dbReference>
<comment type="caution">
    <text evidence="2">The sequence shown here is derived from an EMBL/GenBank/DDBJ whole genome shotgun (WGS) entry which is preliminary data.</text>
</comment>
<proteinExistence type="predicted"/>
<evidence type="ECO:0000313" key="2">
    <source>
        <dbReference type="EMBL" id="MCI3275097.1"/>
    </source>
</evidence>
<protein>
    <submittedName>
        <fullName evidence="2">DUF6397 family protein</fullName>
    </submittedName>
</protein>
<name>A0ABS9YCY2_9ACTN</name>
<gene>
    <name evidence="2" type="ORF">MQP27_28845</name>
</gene>
<organism evidence="2 3">
    <name type="scientific">Streptomyces cylindrosporus</name>
    <dbReference type="NCBI Taxonomy" id="2927583"/>
    <lineage>
        <taxon>Bacteria</taxon>
        <taxon>Bacillati</taxon>
        <taxon>Actinomycetota</taxon>
        <taxon>Actinomycetes</taxon>
        <taxon>Kitasatosporales</taxon>
        <taxon>Streptomycetaceae</taxon>
        <taxon>Streptomyces</taxon>
    </lineage>
</organism>
<evidence type="ECO:0000256" key="1">
    <source>
        <dbReference type="SAM" id="MobiDB-lite"/>
    </source>
</evidence>
<feature type="compositionally biased region" description="Basic and acidic residues" evidence="1">
    <location>
        <begin position="269"/>
        <end position="280"/>
    </location>
</feature>
<dbReference type="RefSeq" id="WP_242768871.1">
    <property type="nucleotide sequence ID" value="NZ_JALDAY010000009.1"/>
</dbReference>
<dbReference type="InterPro" id="IPR045652">
    <property type="entry name" value="DUF6397"/>
</dbReference>
<sequence>MSGNTVTTPSSTSCTPSRAARELELKRGQFDLAVNLGYIRTVPDEGGGGPRVPRTEIERLRGEDGFPETLTKRLATVGTREGADLLKVSIGRFTRLARLGIVVPVHFYLNRYRAVVWLYLAEELREFAADESKADLLTGRIPAGFRELVQEGVDLRARNWRQRQLTFLRRRAGDHPWAQAAAVASVLDPLQVAEVVQDPYERLHLSRFLPKAVTYGAPGSPGAQLTERLTHADDPDEVGWLSAELVRAVGDARRRDPAPRPAGAPPVADGREPATEDPGRSRGLLGWLRRRNP</sequence>
<reference evidence="2" key="1">
    <citation type="submission" date="2022-03" db="EMBL/GenBank/DDBJ databases">
        <title>Streptomyces 7R015 and 7R016 isolated from Barleria lupulina in Thailand.</title>
        <authorList>
            <person name="Kanchanasin P."/>
            <person name="Phongsopitanun W."/>
            <person name="Tanasupawat S."/>
        </authorList>
    </citation>
    <scope>NUCLEOTIDE SEQUENCE</scope>
    <source>
        <strain evidence="2">7R015</strain>
    </source>
</reference>
<feature type="region of interest" description="Disordered" evidence="1">
    <location>
        <begin position="250"/>
        <end position="293"/>
    </location>
</feature>
<evidence type="ECO:0000313" key="3">
    <source>
        <dbReference type="Proteomes" id="UP001165269"/>
    </source>
</evidence>
<accession>A0ABS9YCY2</accession>
<keyword evidence="3" id="KW-1185">Reference proteome</keyword>